<name>A0A167HEX4_CALVF</name>
<proteinExistence type="predicted"/>
<dbReference type="Gene3D" id="1.10.510.10">
    <property type="entry name" value="Transferase(Phosphotransferase) domain 1"/>
    <property type="match status" value="1"/>
</dbReference>
<feature type="compositionally biased region" description="Acidic residues" evidence="1">
    <location>
        <begin position="202"/>
        <end position="225"/>
    </location>
</feature>
<evidence type="ECO:0000313" key="3">
    <source>
        <dbReference type="EMBL" id="KZO91555.1"/>
    </source>
</evidence>
<dbReference type="PROSITE" id="PS50011">
    <property type="entry name" value="PROTEIN_KINASE_DOM"/>
    <property type="match status" value="1"/>
</dbReference>
<dbReference type="GO" id="GO:0005524">
    <property type="term" value="F:ATP binding"/>
    <property type="evidence" value="ECO:0007669"/>
    <property type="project" value="InterPro"/>
</dbReference>
<reference evidence="3 4" key="1">
    <citation type="journal article" date="2016" name="Mol. Biol. Evol.">
        <title>Comparative Genomics of Early-Diverging Mushroom-Forming Fungi Provides Insights into the Origins of Lignocellulose Decay Capabilities.</title>
        <authorList>
            <person name="Nagy L.G."/>
            <person name="Riley R."/>
            <person name="Tritt A."/>
            <person name="Adam C."/>
            <person name="Daum C."/>
            <person name="Floudas D."/>
            <person name="Sun H."/>
            <person name="Yadav J.S."/>
            <person name="Pangilinan J."/>
            <person name="Larsson K.H."/>
            <person name="Matsuura K."/>
            <person name="Barry K."/>
            <person name="Labutti K."/>
            <person name="Kuo R."/>
            <person name="Ohm R.A."/>
            <person name="Bhattacharya S.S."/>
            <person name="Shirouzu T."/>
            <person name="Yoshinaga Y."/>
            <person name="Martin F.M."/>
            <person name="Grigoriev I.V."/>
            <person name="Hibbett D.S."/>
        </authorList>
    </citation>
    <scope>NUCLEOTIDE SEQUENCE [LARGE SCALE GENOMIC DNA]</scope>
    <source>
        <strain evidence="3 4">TUFC12733</strain>
    </source>
</reference>
<evidence type="ECO:0000259" key="2">
    <source>
        <dbReference type="PROSITE" id="PS50011"/>
    </source>
</evidence>
<accession>A0A167HEX4</accession>
<dbReference type="Proteomes" id="UP000076738">
    <property type="component" value="Unassembled WGS sequence"/>
</dbReference>
<protein>
    <recommendedName>
        <fullName evidence="2">Protein kinase domain-containing protein</fullName>
    </recommendedName>
</protein>
<dbReference type="AlphaFoldDB" id="A0A167HEX4"/>
<sequence length="283" mass="31713">MPDADSIDELVARQEQFHWTDATGRAAWVHFRPSHLDDPALLVKRLPLTAPEVALLRMLASERMRYNPDNPVSEGLGMVVRDGWAWVCVEEKRNVLGLYLGGGCGRSMRKEWAGEKGNLMHQMLRYLSFLHSLCITSLDLSASNILVTEHAYGNIYELLDFSTCFRFTARNSAREAPEFDWPEGSRGAPELQSGVQRPKDEGEVEEAEEGEEAEERDAEEEEEEAQANPFDVDVWALGKTLEQIDYTGTDLELVVRRMLAADPALRPSAEDALALYSELVGDG</sequence>
<evidence type="ECO:0000313" key="4">
    <source>
        <dbReference type="Proteomes" id="UP000076738"/>
    </source>
</evidence>
<feature type="region of interest" description="Disordered" evidence="1">
    <location>
        <begin position="176"/>
        <end position="230"/>
    </location>
</feature>
<dbReference type="InterPro" id="IPR000719">
    <property type="entry name" value="Prot_kinase_dom"/>
</dbReference>
<evidence type="ECO:0000256" key="1">
    <source>
        <dbReference type="SAM" id="MobiDB-lite"/>
    </source>
</evidence>
<dbReference type="GO" id="GO:0004672">
    <property type="term" value="F:protein kinase activity"/>
    <property type="evidence" value="ECO:0007669"/>
    <property type="project" value="InterPro"/>
</dbReference>
<dbReference type="SUPFAM" id="SSF56112">
    <property type="entry name" value="Protein kinase-like (PK-like)"/>
    <property type="match status" value="1"/>
</dbReference>
<dbReference type="InterPro" id="IPR011009">
    <property type="entry name" value="Kinase-like_dom_sf"/>
</dbReference>
<dbReference type="OrthoDB" id="2985259at2759"/>
<keyword evidence="4" id="KW-1185">Reference proteome</keyword>
<feature type="domain" description="Protein kinase" evidence="2">
    <location>
        <begin position="1"/>
        <end position="279"/>
    </location>
</feature>
<dbReference type="EMBL" id="KV417321">
    <property type="protein sequence ID" value="KZO91555.1"/>
    <property type="molecule type" value="Genomic_DNA"/>
</dbReference>
<gene>
    <name evidence="3" type="ORF">CALVIDRAFT_541723</name>
</gene>
<organism evidence="3 4">
    <name type="scientific">Calocera viscosa (strain TUFC12733)</name>
    <dbReference type="NCBI Taxonomy" id="1330018"/>
    <lineage>
        <taxon>Eukaryota</taxon>
        <taxon>Fungi</taxon>
        <taxon>Dikarya</taxon>
        <taxon>Basidiomycota</taxon>
        <taxon>Agaricomycotina</taxon>
        <taxon>Dacrymycetes</taxon>
        <taxon>Dacrymycetales</taxon>
        <taxon>Dacrymycetaceae</taxon>
        <taxon>Calocera</taxon>
    </lineage>
</organism>